<gene>
    <name evidence="1" type="ORF">BU25DRAFT_327394</name>
</gene>
<accession>A0ACB6SI14</accession>
<protein>
    <submittedName>
        <fullName evidence="1">Uncharacterized protein</fullName>
    </submittedName>
</protein>
<evidence type="ECO:0000313" key="2">
    <source>
        <dbReference type="Proteomes" id="UP000799754"/>
    </source>
</evidence>
<sequence>MARFRPIEVIRETWKIYTPVERRNIAIYIAGIMMYKFGLEAFNGSVIALATNRYDELEKRTHISITFQRVGILTGLNQAFQCVGSILIAPLIKRYPTKNVLACAILVFGVMSSILLILDAATGGKFVPKGHPKGDFSYYGDYNTDGMIPIYCVCGVVYGMVELIRRVIPRDLVGGNVQKLRQMDSLVHIFYEVSGTAGAFCTALALIPHFGNNFSFIITPIFFAAASFLWFFIQEAGPQVESNLVLEGQPTYVKAVGSGFYLFFESIWTGGRIIFTHRKFVWLLPGYAVALYGHRYLENAVAPAVARRYLGNSAWAQIMVGGSNFGELLGALFVFMFTNLVQTPMPWLRIDALALLIVWYLPFWHPPKGDVGQAWIVAATFLPISFGWAAGDVSLAAYIQASLARIESDTKNVSALGAVMAFLYSSYIVTYAIASVCLGTYIDRVSDANNDQIQPAIRNVAGIQFTIIAMLVMTSTFVPKGAFAFNPKMLSDEALDTDLEDEDLEYVPGGHSKYKDSHESHEMVSRVTAGGVTTPQADLLASKSNYELISSGQHLEMGLHFSTAMATGVMMKRATHRAAEQARRDRMKTAMVDLAEFLLDGEVTFGSGTTCFVVMRGDGGKDSKELDGQSVGMSEGSGKGKPGEKRTVNKARLIEMALEKMRAQEKEIELLRKEVEDLRCGDKMDET</sequence>
<evidence type="ECO:0000313" key="1">
    <source>
        <dbReference type="EMBL" id="KAF2633220.1"/>
    </source>
</evidence>
<proteinExistence type="predicted"/>
<dbReference type="EMBL" id="MU006701">
    <property type="protein sequence ID" value="KAF2633220.1"/>
    <property type="molecule type" value="Genomic_DNA"/>
</dbReference>
<name>A0ACB6SI14_9PLEO</name>
<comment type="caution">
    <text evidence="1">The sequence shown here is derived from an EMBL/GenBank/DDBJ whole genome shotgun (WGS) entry which is preliminary data.</text>
</comment>
<dbReference type="Proteomes" id="UP000799754">
    <property type="component" value="Unassembled WGS sequence"/>
</dbReference>
<reference evidence="1" key="1">
    <citation type="journal article" date="2020" name="Stud. Mycol.">
        <title>101 Dothideomycetes genomes: a test case for predicting lifestyles and emergence of pathogens.</title>
        <authorList>
            <person name="Haridas S."/>
            <person name="Albert R."/>
            <person name="Binder M."/>
            <person name="Bloem J."/>
            <person name="Labutti K."/>
            <person name="Salamov A."/>
            <person name="Andreopoulos B."/>
            <person name="Baker S."/>
            <person name="Barry K."/>
            <person name="Bills G."/>
            <person name="Bluhm B."/>
            <person name="Cannon C."/>
            <person name="Castanera R."/>
            <person name="Culley D."/>
            <person name="Daum C."/>
            <person name="Ezra D."/>
            <person name="Gonzalez J."/>
            <person name="Henrissat B."/>
            <person name="Kuo A."/>
            <person name="Liang C."/>
            <person name="Lipzen A."/>
            <person name="Lutzoni F."/>
            <person name="Magnuson J."/>
            <person name="Mondo S."/>
            <person name="Nolan M."/>
            <person name="Ohm R."/>
            <person name="Pangilinan J."/>
            <person name="Park H.-J."/>
            <person name="Ramirez L."/>
            <person name="Alfaro M."/>
            <person name="Sun H."/>
            <person name="Tritt A."/>
            <person name="Yoshinaga Y."/>
            <person name="Zwiers L.-H."/>
            <person name="Turgeon B."/>
            <person name="Goodwin S."/>
            <person name="Spatafora J."/>
            <person name="Crous P."/>
            <person name="Grigoriev I."/>
        </authorList>
    </citation>
    <scope>NUCLEOTIDE SEQUENCE</scope>
    <source>
        <strain evidence="1">CBS 525.71</strain>
    </source>
</reference>
<organism evidence="1 2">
    <name type="scientific">Macroventuria anomochaeta</name>
    <dbReference type="NCBI Taxonomy" id="301207"/>
    <lineage>
        <taxon>Eukaryota</taxon>
        <taxon>Fungi</taxon>
        <taxon>Dikarya</taxon>
        <taxon>Ascomycota</taxon>
        <taxon>Pezizomycotina</taxon>
        <taxon>Dothideomycetes</taxon>
        <taxon>Pleosporomycetidae</taxon>
        <taxon>Pleosporales</taxon>
        <taxon>Pleosporineae</taxon>
        <taxon>Didymellaceae</taxon>
        <taxon>Macroventuria</taxon>
    </lineage>
</organism>
<keyword evidence="2" id="KW-1185">Reference proteome</keyword>